<evidence type="ECO:0000313" key="2">
    <source>
        <dbReference type="Proteomes" id="UP000023152"/>
    </source>
</evidence>
<dbReference type="AlphaFoldDB" id="X6M3T3"/>
<comment type="caution">
    <text evidence="1">The sequence shown here is derived from an EMBL/GenBank/DDBJ whole genome shotgun (WGS) entry which is preliminary data.</text>
</comment>
<dbReference type="Proteomes" id="UP000023152">
    <property type="component" value="Unassembled WGS sequence"/>
</dbReference>
<organism evidence="1 2">
    <name type="scientific">Reticulomyxa filosa</name>
    <dbReference type="NCBI Taxonomy" id="46433"/>
    <lineage>
        <taxon>Eukaryota</taxon>
        <taxon>Sar</taxon>
        <taxon>Rhizaria</taxon>
        <taxon>Retaria</taxon>
        <taxon>Foraminifera</taxon>
        <taxon>Monothalamids</taxon>
        <taxon>Reticulomyxidae</taxon>
        <taxon>Reticulomyxa</taxon>
    </lineage>
</organism>
<proteinExistence type="predicted"/>
<protein>
    <submittedName>
        <fullName evidence="1">Uncharacterized protein</fullName>
    </submittedName>
</protein>
<name>X6M3T3_RETFI</name>
<dbReference type="EMBL" id="ASPP01024848">
    <property type="protein sequence ID" value="ETO08638.1"/>
    <property type="molecule type" value="Genomic_DNA"/>
</dbReference>
<reference evidence="1 2" key="1">
    <citation type="journal article" date="2013" name="Curr. Biol.">
        <title>The Genome of the Foraminiferan Reticulomyxa filosa.</title>
        <authorList>
            <person name="Glockner G."/>
            <person name="Hulsmann N."/>
            <person name="Schleicher M."/>
            <person name="Noegel A.A."/>
            <person name="Eichinger L."/>
            <person name="Gallinger C."/>
            <person name="Pawlowski J."/>
            <person name="Sierra R."/>
            <person name="Euteneuer U."/>
            <person name="Pillet L."/>
            <person name="Moustafa A."/>
            <person name="Platzer M."/>
            <person name="Groth M."/>
            <person name="Szafranski K."/>
            <person name="Schliwa M."/>
        </authorList>
    </citation>
    <scope>NUCLEOTIDE SEQUENCE [LARGE SCALE GENOMIC DNA]</scope>
</reference>
<keyword evidence="2" id="KW-1185">Reference proteome</keyword>
<evidence type="ECO:0000313" key="1">
    <source>
        <dbReference type="EMBL" id="ETO08638.1"/>
    </source>
</evidence>
<sequence length="159" mass="18731">MGGEQSTQSTQDTHALRWVYKINNDYELAIRLSKELEGVLTEYFQAEGKGLHEKITSGIEKYNSRNRGSPFPRQLERNMRRLATIRNKLIHERGFDAIPDKEGFITTFDESYQELQKLCGNIRIGHNHNSPKKEDFRKKMFQVKLQYSFFDGFFTVSWM</sequence>
<accession>X6M3T3</accession>
<gene>
    <name evidence="1" type="ORF">RFI_28749</name>
</gene>
<dbReference type="OrthoDB" id="10261355at2759"/>